<keyword evidence="2" id="KW-1185">Reference proteome</keyword>
<dbReference type="RefSeq" id="WP_044224596.1">
    <property type="nucleotide sequence ID" value="NZ_JRYR02000001.1"/>
</dbReference>
<dbReference type="STRING" id="915059.NH26_00450"/>
<dbReference type="OrthoDB" id="1835489at2"/>
<dbReference type="EMBL" id="JRYR02000001">
    <property type="protein sequence ID" value="OHX64921.1"/>
    <property type="molecule type" value="Genomic_DNA"/>
</dbReference>
<proteinExistence type="predicted"/>
<evidence type="ECO:0000313" key="2">
    <source>
        <dbReference type="Proteomes" id="UP000179797"/>
    </source>
</evidence>
<comment type="caution">
    <text evidence="1">The sequence shown here is derived from an EMBL/GenBank/DDBJ whole genome shotgun (WGS) entry which is preliminary data.</text>
</comment>
<evidence type="ECO:0000313" key="1">
    <source>
        <dbReference type="EMBL" id="OHX64921.1"/>
    </source>
</evidence>
<sequence length="374" mass="44541">MKKYLIHTALFLGLSLFFFIPPLSLLMVTREIFTDLDPVIQSNEPYLIGFGMKEENYKFLKWQSLLKQNRKEVLVLGSSRVLQFRSEMFTTSFYNAGFTIKKMRDFLPFLTHLPEEKYPKILLIGLDQWMFNPETNKIHSHYFQKPIWESTVSYLPSMHNLSKSWKYLIEERQLLLQRHHKHFTRIGINATVYNTGFRNDGSKYYGYQIYHLLHQNQEVYDYQFSDTFKRIDKGKMNFEYAFKLDLNAYNDLYMLLSFCQQHEIKVVGILPPFAKVVNQKMCISGNYQYIDKIYPQIQPLFQQFNFECYDFKDMSNFGATDTEVLDGFHGGEKMYLRLLIQMLQQKSILNQVCNKNRLEKDLENAVNPLKVYPN</sequence>
<protein>
    <submittedName>
        <fullName evidence="1">Uncharacterized protein</fullName>
    </submittedName>
</protein>
<reference evidence="1 2" key="1">
    <citation type="journal article" date="2012" name="Int. J. Syst. Evol. Microbiol.">
        <title>Flammeovirga pacifica sp. nov., isolated from deep-sea sediment.</title>
        <authorList>
            <person name="Xu H."/>
            <person name="Fu Y."/>
            <person name="Yang N."/>
            <person name="Ding Z."/>
            <person name="Lai Q."/>
            <person name="Zeng R."/>
        </authorList>
    </citation>
    <scope>NUCLEOTIDE SEQUENCE [LARGE SCALE GENOMIC DNA]</scope>
    <source>
        <strain evidence="2">DSM 24597 / LMG 26175 / WPAGA1</strain>
    </source>
</reference>
<dbReference type="AlphaFoldDB" id="A0A1S1YV73"/>
<dbReference type="Proteomes" id="UP000179797">
    <property type="component" value="Unassembled WGS sequence"/>
</dbReference>
<gene>
    <name evidence="1" type="ORF">NH26_00450</name>
</gene>
<organism evidence="1 2">
    <name type="scientific">Flammeovirga pacifica</name>
    <dbReference type="NCBI Taxonomy" id="915059"/>
    <lineage>
        <taxon>Bacteria</taxon>
        <taxon>Pseudomonadati</taxon>
        <taxon>Bacteroidota</taxon>
        <taxon>Cytophagia</taxon>
        <taxon>Cytophagales</taxon>
        <taxon>Flammeovirgaceae</taxon>
        <taxon>Flammeovirga</taxon>
    </lineage>
</organism>
<accession>A0A1S1YV73</accession>
<name>A0A1S1YV73_FLAPC</name>